<accession>A0ABT8C1H3</accession>
<gene>
    <name evidence="4" type="ORF">QWZ15_00020</name>
</gene>
<dbReference type="PANTHER" id="PTHR30576:SF8">
    <property type="entry name" value="UNDECAPRENYL-PHOSPHATE GALACTOSE PHOSPHOTRANSFERASE"/>
    <property type="match status" value="1"/>
</dbReference>
<keyword evidence="2" id="KW-1133">Transmembrane helix</keyword>
<keyword evidence="4" id="KW-0808">Transferase</keyword>
<comment type="similarity">
    <text evidence="1">Belongs to the bacterial sugar transferase family.</text>
</comment>
<evidence type="ECO:0000313" key="5">
    <source>
        <dbReference type="Proteomes" id="UP001236663"/>
    </source>
</evidence>
<feature type="transmembrane region" description="Helical" evidence="2">
    <location>
        <begin position="12"/>
        <end position="31"/>
    </location>
</feature>
<evidence type="ECO:0000256" key="2">
    <source>
        <dbReference type="SAM" id="Phobius"/>
    </source>
</evidence>
<dbReference type="RefSeq" id="WP_290226731.1">
    <property type="nucleotide sequence ID" value="NZ_JAUFQS010000001.1"/>
</dbReference>
<dbReference type="EMBL" id="JAUFQS010000001">
    <property type="protein sequence ID" value="MDN3686196.1"/>
    <property type="molecule type" value="Genomic_DNA"/>
</dbReference>
<protein>
    <submittedName>
        <fullName evidence="4">Sugar transferase</fullName>
        <ecNumber evidence="4">2.7.8.-</ecNumber>
    </submittedName>
</protein>
<dbReference type="EC" id="2.7.8.-" evidence="4"/>
<evidence type="ECO:0000259" key="3">
    <source>
        <dbReference type="Pfam" id="PF02397"/>
    </source>
</evidence>
<dbReference type="PANTHER" id="PTHR30576">
    <property type="entry name" value="COLANIC BIOSYNTHESIS UDP-GLUCOSE LIPID CARRIER TRANSFERASE"/>
    <property type="match status" value="1"/>
</dbReference>
<dbReference type="Pfam" id="PF02397">
    <property type="entry name" value="Bac_transf"/>
    <property type="match status" value="1"/>
</dbReference>
<proteinExistence type="inferred from homology"/>
<organism evidence="4 5">
    <name type="scientific">Cyclobacterium jeungdonense</name>
    <dbReference type="NCBI Taxonomy" id="708087"/>
    <lineage>
        <taxon>Bacteria</taxon>
        <taxon>Pseudomonadati</taxon>
        <taxon>Bacteroidota</taxon>
        <taxon>Cytophagia</taxon>
        <taxon>Cytophagales</taxon>
        <taxon>Cyclobacteriaceae</taxon>
        <taxon>Cyclobacterium</taxon>
    </lineage>
</organism>
<evidence type="ECO:0000256" key="1">
    <source>
        <dbReference type="ARBA" id="ARBA00006464"/>
    </source>
</evidence>
<comment type="caution">
    <text evidence="4">The sequence shown here is derived from an EMBL/GenBank/DDBJ whole genome shotgun (WGS) entry which is preliminary data.</text>
</comment>
<dbReference type="InterPro" id="IPR003362">
    <property type="entry name" value="Bact_transf"/>
</dbReference>
<dbReference type="Proteomes" id="UP001236663">
    <property type="component" value="Unassembled WGS sequence"/>
</dbReference>
<dbReference type="GO" id="GO:0016740">
    <property type="term" value="F:transferase activity"/>
    <property type="evidence" value="ECO:0007669"/>
    <property type="project" value="UniProtKB-KW"/>
</dbReference>
<keyword evidence="2" id="KW-0472">Membrane</keyword>
<reference evidence="5" key="1">
    <citation type="journal article" date="2019" name="Int. J. Syst. Evol. Microbiol.">
        <title>The Global Catalogue of Microorganisms (GCM) 10K type strain sequencing project: providing services to taxonomists for standard genome sequencing and annotation.</title>
        <authorList>
            <consortium name="The Broad Institute Genomics Platform"/>
            <consortium name="The Broad Institute Genome Sequencing Center for Infectious Disease"/>
            <person name="Wu L."/>
            <person name="Ma J."/>
        </authorList>
    </citation>
    <scope>NUCLEOTIDE SEQUENCE [LARGE SCALE GENOMIC DNA]</scope>
    <source>
        <strain evidence="5">CECT 7706</strain>
    </source>
</reference>
<keyword evidence="2" id="KW-0812">Transmembrane</keyword>
<name>A0ABT8C1H3_9BACT</name>
<evidence type="ECO:0000313" key="4">
    <source>
        <dbReference type="EMBL" id="MDN3686196.1"/>
    </source>
</evidence>
<feature type="domain" description="Bacterial sugar transferase" evidence="3">
    <location>
        <begin position="3"/>
        <end position="176"/>
    </location>
</feature>
<keyword evidence="5" id="KW-1185">Reference proteome</keyword>
<sequence length="200" mass="23249">MGKRIFDFLVSVGLLMVLSPLMAALVVLLWWRGEGPVFFTQTRTGRSGRPFTLLKFRTMSEARDASGKLLSDEKRLTRIGSWLRQSSLDELPQLYCVLRGEMSLVGPRPLLPEYLPLYSEEQNRRHEVLPGITGIAQIKGRNRLSWENKFRYDTWYVRHRSFLLDVKILYLTIRPLVRREHIYPEGSLSVVPFRGNRKSA</sequence>